<proteinExistence type="inferred from homology"/>
<dbReference type="PIRSF" id="PIRSF000151">
    <property type="entry name" value="GPR"/>
    <property type="match status" value="1"/>
</dbReference>
<evidence type="ECO:0000256" key="7">
    <source>
        <dbReference type="HAMAP-Rule" id="MF_00412"/>
    </source>
</evidence>
<protein>
    <recommendedName>
        <fullName evidence="7">Gamma-glutamyl phosphate reductase</fullName>
        <shortName evidence="7">GPR</shortName>
        <ecNumber evidence="7">1.2.1.41</ecNumber>
    </recommendedName>
    <alternativeName>
        <fullName evidence="7">Glutamate-5-semialdehyde dehydrogenase</fullName>
    </alternativeName>
    <alternativeName>
        <fullName evidence="7">Glutamyl-gamma-semialdehyde dehydrogenase</fullName>
        <shortName evidence="7">GSA dehydrogenase</shortName>
    </alternativeName>
</protein>
<dbReference type="Gene3D" id="3.40.309.10">
    <property type="entry name" value="Aldehyde Dehydrogenase, Chain A, domain 2"/>
    <property type="match status" value="1"/>
</dbReference>
<dbReference type="NCBIfam" id="NF001221">
    <property type="entry name" value="PRK00197.1"/>
    <property type="match status" value="1"/>
</dbReference>
<dbReference type="AlphaFoldDB" id="A0A927GRA8"/>
<comment type="pathway">
    <text evidence="1 7">Amino-acid biosynthesis; L-proline biosynthesis; L-glutamate 5-semialdehyde from L-glutamate: step 2/2.</text>
</comment>
<dbReference type="InterPro" id="IPR016163">
    <property type="entry name" value="Ald_DH_C"/>
</dbReference>
<dbReference type="EMBL" id="JACXIZ010000014">
    <property type="protein sequence ID" value="MBD2845101.1"/>
    <property type="molecule type" value="Genomic_DNA"/>
</dbReference>
<comment type="subcellular location">
    <subcellularLocation>
        <location evidence="7">Cytoplasm</location>
    </subcellularLocation>
</comment>
<dbReference type="CDD" id="cd07079">
    <property type="entry name" value="ALDH_F18-19_ProA-GPR"/>
    <property type="match status" value="1"/>
</dbReference>
<dbReference type="NCBIfam" id="TIGR00407">
    <property type="entry name" value="proA"/>
    <property type="match status" value="1"/>
</dbReference>
<dbReference type="GO" id="GO:0050661">
    <property type="term" value="F:NADP binding"/>
    <property type="evidence" value="ECO:0007669"/>
    <property type="project" value="InterPro"/>
</dbReference>
<dbReference type="InterPro" id="IPR012134">
    <property type="entry name" value="Glu-5-SA_DH"/>
</dbReference>
<evidence type="ECO:0000256" key="6">
    <source>
        <dbReference type="ARBA" id="ARBA00049024"/>
    </source>
</evidence>
<dbReference type="InterPro" id="IPR000965">
    <property type="entry name" value="GPR_dom"/>
</dbReference>
<evidence type="ECO:0000313" key="10">
    <source>
        <dbReference type="Proteomes" id="UP000621560"/>
    </source>
</evidence>
<reference evidence="9" key="1">
    <citation type="submission" date="2020-09" db="EMBL/GenBank/DDBJ databases">
        <title>A novel bacterium of genus Paenibacillus, isolated from South China Sea.</title>
        <authorList>
            <person name="Huang H."/>
            <person name="Mo K."/>
            <person name="Hu Y."/>
        </authorList>
    </citation>
    <scope>NUCLEOTIDE SEQUENCE</scope>
    <source>
        <strain evidence="9">IB182496</strain>
    </source>
</reference>
<dbReference type="InterPro" id="IPR015590">
    <property type="entry name" value="Aldehyde_DH_dom"/>
</dbReference>
<dbReference type="Proteomes" id="UP000621560">
    <property type="component" value="Unassembled WGS sequence"/>
</dbReference>
<keyword evidence="4 7" id="KW-0521">NADP</keyword>
<dbReference type="HAMAP" id="MF_00412">
    <property type="entry name" value="ProA"/>
    <property type="match status" value="1"/>
</dbReference>
<comment type="similarity">
    <text evidence="7">Belongs to the gamma-glutamyl phosphate reductase family.</text>
</comment>
<dbReference type="PANTHER" id="PTHR11063:SF8">
    <property type="entry name" value="DELTA-1-PYRROLINE-5-CARBOXYLATE SYNTHASE"/>
    <property type="match status" value="1"/>
</dbReference>
<dbReference type="PROSITE" id="PS01223">
    <property type="entry name" value="PROA"/>
    <property type="match status" value="1"/>
</dbReference>
<keyword evidence="2 7" id="KW-0028">Amino-acid biosynthesis</keyword>
<evidence type="ECO:0000313" key="9">
    <source>
        <dbReference type="EMBL" id="MBD2845101.1"/>
    </source>
</evidence>
<dbReference type="InterPro" id="IPR016162">
    <property type="entry name" value="Ald_DH_N"/>
</dbReference>
<comment type="function">
    <text evidence="7">Catalyzes the NADPH-dependent reduction of L-glutamate 5-phosphate into L-glutamate 5-semialdehyde and phosphate. The product spontaneously undergoes cyclization to form 1-pyrroline-5-carboxylate.</text>
</comment>
<feature type="domain" description="Aldehyde dehydrogenase" evidence="8">
    <location>
        <begin position="4"/>
        <end position="298"/>
    </location>
</feature>
<keyword evidence="10" id="KW-1185">Reference proteome</keyword>
<evidence type="ECO:0000259" key="8">
    <source>
        <dbReference type="Pfam" id="PF00171"/>
    </source>
</evidence>
<evidence type="ECO:0000256" key="4">
    <source>
        <dbReference type="ARBA" id="ARBA00022857"/>
    </source>
</evidence>
<keyword evidence="5 7" id="KW-0560">Oxidoreductase</keyword>
<keyword evidence="7" id="KW-0963">Cytoplasm</keyword>
<organism evidence="9 10">
    <name type="scientific">Paenibacillus sabuli</name>
    <dbReference type="NCBI Taxonomy" id="2772509"/>
    <lineage>
        <taxon>Bacteria</taxon>
        <taxon>Bacillati</taxon>
        <taxon>Bacillota</taxon>
        <taxon>Bacilli</taxon>
        <taxon>Bacillales</taxon>
        <taxon>Paenibacillaceae</taxon>
        <taxon>Paenibacillus</taxon>
    </lineage>
</organism>
<evidence type="ECO:0000256" key="1">
    <source>
        <dbReference type="ARBA" id="ARBA00004985"/>
    </source>
</evidence>
<sequence>MMDGQQLGAQAVVADSEVRGKAKRARATATAMAALTTEQKNKALLHLADALLMQQQSIVDANGEDLRRGRENGTSASLLDRLALNQQRIAGIAEGLRQIAALPDPVGDVLDTFDRPNGLRITKRRVPLGVIGIIYEARPNVTVDAAGLCLKTGNPVVLRGGSAALSSNRRIVQVLHEAMAQTALPPDALQLIEDADRASASEMMKLNGLLDVIIPRGGAALIRTVVEHASVPVIETGAGICHTYVDAGADPEMAAEIALNAKVQRPSVCNAMETLIVHRAYAERHLAALAARLREAGVELRGDEGAAALLDAVVPATDSDYATEYSDYILNIRVVADMDEALRHIARYGTMHSECIVTEDAARAERFLQQVDAAAVYHNASTRFTDGFEFGYGAEIGISTQKLHARGPMGLPALTSTKYEIRGTGQIRP</sequence>
<dbReference type="Pfam" id="PF00171">
    <property type="entry name" value="Aldedh"/>
    <property type="match status" value="1"/>
</dbReference>
<comment type="catalytic activity">
    <reaction evidence="6 7">
        <text>L-glutamate 5-semialdehyde + phosphate + NADP(+) = L-glutamyl 5-phosphate + NADPH + H(+)</text>
        <dbReference type="Rhea" id="RHEA:19541"/>
        <dbReference type="ChEBI" id="CHEBI:15378"/>
        <dbReference type="ChEBI" id="CHEBI:43474"/>
        <dbReference type="ChEBI" id="CHEBI:57783"/>
        <dbReference type="ChEBI" id="CHEBI:58066"/>
        <dbReference type="ChEBI" id="CHEBI:58274"/>
        <dbReference type="ChEBI" id="CHEBI:58349"/>
        <dbReference type="EC" id="1.2.1.41"/>
    </reaction>
</comment>
<dbReference type="PANTHER" id="PTHR11063">
    <property type="entry name" value="GLUTAMATE SEMIALDEHYDE DEHYDROGENASE"/>
    <property type="match status" value="1"/>
</dbReference>
<comment type="caution">
    <text evidence="9">The sequence shown here is derived from an EMBL/GenBank/DDBJ whole genome shotgun (WGS) entry which is preliminary data.</text>
</comment>
<accession>A0A927GRA8</accession>
<dbReference type="RefSeq" id="WP_190916401.1">
    <property type="nucleotide sequence ID" value="NZ_JACXIZ010000014.1"/>
</dbReference>
<dbReference type="Gene3D" id="3.40.605.10">
    <property type="entry name" value="Aldehyde Dehydrogenase, Chain A, domain 1"/>
    <property type="match status" value="1"/>
</dbReference>
<dbReference type="SUPFAM" id="SSF53720">
    <property type="entry name" value="ALDH-like"/>
    <property type="match status" value="1"/>
</dbReference>
<evidence type="ECO:0000256" key="3">
    <source>
        <dbReference type="ARBA" id="ARBA00022650"/>
    </source>
</evidence>
<dbReference type="FunFam" id="3.40.309.10:FF:000006">
    <property type="entry name" value="Gamma-glutamyl phosphate reductase"/>
    <property type="match status" value="1"/>
</dbReference>
<dbReference type="GO" id="GO:0005737">
    <property type="term" value="C:cytoplasm"/>
    <property type="evidence" value="ECO:0007669"/>
    <property type="project" value="UniProtKB-SubCell"/>
</dbReference>
<keyword evidence="3 7" id="KW-0641">Proline biosynthesis</keyword>
<dbReference type="EC" id="1.2.1.41" evidence="7"/>
<evidence type="ECO:0000256" key="5">
    <source>
        <dbReference type="ARBA" id="ARBA00023002"/>
    </source>
</evidence>
<dbReference type="GO" id="GO:0004350">
    <property type="term" value="F:glutamate-5-semialdehyde dehydrogenase activity"/>
    <property type="evidence" value="ECO:0007669"/>
    <property type="project" value="UniProtKB-UniRule"/>
</dbReference>
<name>A0A927GRA8_9BACL</name>
<gene>
    <name evidence="7" type="primary">proA</name>
    <name evidence="9" type="ORF">IDH44_07850</name>
</gene>
<dbReference type="GO" id="GO:0055129">
    <property type="term" value="P:L-proline biosynthetic process"/>
    <property type="evidence" value="ECO:0007669"/>
    <property type="project" value="UniProtKB-UniRule"/>
</dbReference>
<dbReference type="InterPro" id="IPR016161">
    <property type="entry name" value="Ald_DH/histidinol_DH"/>
</dbReference>
<evidence type="ECO:0000256" key="2">
    <source>
        <dbReference type="ARBA" id="ARBA00022605"/>
    </source>
</evidence>
<dbReference type="InterPro" id="IPR020593">
    <property type="entry name" value="G-glutamylP_reductase_CS"/>
</dbReference>